<name>A0A2T8KV06_9POAL</name>
<dbReference type="AlphaFoldDB" id="A0A2T8KV06"/>
<sequence length="272" mass="31156">MQQVFYIYIAHRCQPDRGHNRGRRQHGGCNNRGSKHCAGKRYRNKFKYGSGLESYGIKFRYRSGPAFLSISTPMQQVFYIYIQLTGASLIEAALEEEDGLVDATIEEANIEPVSSLSQPQCNQFAVGAVIEEANNDFLPSHVTSRKRLRKSADAKSEVPEAEPEVAQAVEAAVEDDGVTIDVLPPLVEGSNTMKAYTSMKKRAKRENLYEEARSATDNRFWSIKQQEMYENVYKTKSFADNRWIDWEYMKRFKEMLDVETKCKKIGLHKLME</sequence>
<accession>A0A2T8KV06</accession>
<protein>
    <submittedName>
        <fullName evidence="1">Uncharacterized protein</fullName>
    </submittedName>
</protein>
<dbReference type="Gramene" id="PVH65995">
    <property type="protein sequence ID" value="PVH65995"/>
    <property type="gene ID" value="PAHAL_1G121400"/>
</dbReference>
<reference evidence="1" key="1">
    <citation type="submission" date="2018-04" db="EMBL/GenBank/DDBJ databases">
        <title>WGS assembly of Panicum hallii.</title>
        <authorList>
            <person name="Lovell J."/>
            <person name="Jenkins J."/>
            <person name="Lowry D."/>
            <person name="Mamidi S."/>
            <person name="Sreedasyam A."/>
            <person name="Weng X."/>
            <person name="Barry K."/>
            <person name="Bonette J."/>
            <person name="Campitelli B."/>
            <person name="Daum C."/>
            <person name="Gordon S."/>
            <person name="Gould B."/>
            <person name="Lipzen A."/>
            <person name="Macqueen A."/>
            <person name="Palacio-Mejia J."/>
            <person name="Plott C."/>
            <person name="Shakirov E."/>
            <person name="Shu S."/>
            <person name="Yoshinaga Y."/>
            <person name="Zane M."/>
            <person name="Rokhsar D."/>
            <person name="Grimwood J."/>
            <person name="Schmutz J."/>
            <person name="Juenger T."/>
        </authorList>
    </citation>
    <scope>NUCLEOTIDE SEQUENCE [LARGE SCALE GENOMIC DNA]</scope>
    <source>
        <strain evidence="1">FIL2</strain>
    </source>
</reference>
<dbReference type="EMBL" id="CM008046">
    <property type="protein sequence ID" value="PVH65995.1"/>
    <property type="molecule type" value="Genomic_DNA"/>
</dbReference>
<dbReference type="Proteomes" id="UP000243499">
    <property type="component" value="Chromosome 1"/>
</dbReference>
<evidence type="ECO:0000313" key="1">
    <source>
        <dbReference type="EMBL" id="PVH65995.1"/>
    </source>
</evidence>
<organism evidence="1">
    <name type="scientific">Panicum hallii</name>
    <dbReference type="NCBI Taxonomy" id="206008"/>
    <lineage>
        <taxon>Eukaryota</taxon>
        <taxon>Viridiplantae</taxon>
        <taxon>Streptophyta</taxon>
        <taxon>Embryophyta</taxon>
        <taxon>Tracheophyta</taxon>
        <taxon>Spermatophyta</taxon>
        <taxon>Magnoliopsida</taxon>
        <taxon>Liliopsida</taxon>
        <taxon>Poales</taxon>
        <taxon>Poaceae</taxon>
        <taxon>PACMAD clade</taxon>
        <taxon>Panicoideae</taxon>
        <taxon>Panicodae</taxon>
        <taxon>Paniceae</taxon>
        <taxon>Panicinae</taxon>
        <taxon>Panicum</taxon>
        <taxon>Panicum sect. Panicum</taxon>
    </lineage>
</organism>
<gene>
    <name evidence="1" type="ORF">PAHAL_1G121400</name>
</gene>
<proteinExistence type="predicted"/>